<dbReference type="AlphaFoldDB" id="A0A9W6TJB5"/>
<organism evidence="1 2">
    <name type="scientific">Phytophthora lilii</name>
    <dbReference type="NCBI Taxonomy" id="2077276"/>
    <lineage>
        <taxon>Eukaryota</taxon>
        <taxon>Sar</taxon>
        <taxon>Stramenopiles</taxon>
        <taxon>Oomycota</taxon>
        <taxon>Peronosporomycetes</taxon>
        <taxon>Peronosporales</taxon>
        <taxon>Peronosporaceae</taxon>
        <taxon>Phytophthora</taxon>
    </lineage>
</organism>
<gene>
    <name evidence="1" type="ORF">Plil01_000368200</name>
</gene>
<sequence>MCRKAAAVIKSRFATPPLICEQKYFTFPLTPDFVNLEHGVASTTPTEGQERHELFSHLMALFENSTGPLVGSDLNSLKAELRKDPDLMAMGSNVEETNPTEVSNLLAELLLANGSEADDANDDSEGVVLLETQLRIRLLYSLVYDFVTWFKHTLQHVMLWDWVKHQAMKPFRSLEWYLDNIAGRHEVQRALDKMVGRQMYLEFTATNRISNRVFNQFESAVRAASELDGVVCFDRRVMYGAEDFEDLMRVLRSIGDLALREGMKFAQETMEIAVTALQVGLFVFSENGVVRGSVVA</sequence>
<dbReference type="Proteomes" id="UP001165083">
    <property type="component" value="Unassembled WGS sequence"/>
</dbReference>
<accession>A0A9W6TJB5</accession>
<reference evidence="1" key="1">
    <citation type="submission" date="2023-04" db="EMBL/GenBank/DDBJ databases">
        <title>Phytophthora lilii NBRC 32176.</title>
        <authorList>
            <person name="Ichikawa N."/>
            <person name="Sato H."/>
            <person name="Tonouchi N."/>
        </authorList>
    </citation>
    <scope>NUCLEOTIDE SEQUENCE</scope>
    <source>
        <strain evidence="1">NBRC 32176</strain>
    </source>
</reference>
<proteinExistence type="predicted"/>
<keyword evidence="2" id="KW-1185">Reference proteome</keyword>
<evidence type="ECO:0000313" key="2">
    <source>
        <dbReference type="Proteomes" id="UP001165083"/>
    </source>
</evidence>
<dbReference type="OrthoDB" id="100219at2759"/>
<evidence type="ECO:0000313" key="1">
    <source>
        <dbReference type="EMBL" id="GMF13180.1"/>
    </source>
</evidence>
<comment type="caution">
    <text evidence="1">The sequence shown here is derived from an EMBL/GenBank/DDBJ whole genome shotgun (WGS) entry which is preliminary data.</text>
</comment>
<protein>
    <submittedName>
        <fullName evidence="1">Unnamed protein product</fullName>
    </submittedName>
</protein>
<dbReference type="EMBL" id="BSXW01000146">
    <property type="protein sequence ID" value="GMF13180.1"/>
    <property type="molecule type" value="Genomic_DNA"/>
</dbReference>
<name>A0A9W6TJB5_9STRA</name>